<sequence length="89" mass="10811">MTLIMNYCYRIYPDAIQEQTMLHWLEISRKVYNYAWREIKDWVNSRKCSLDYCSLEREYIVPADKPFPTYYIQQNALPKAKEERIPPIG</sequence>
<evidence type="ECO:0000259" key="1">
    <source>
        <dbReference type="Pfam" id="PF12323"/>
    </source>
</evidence>
<reference evidence="2" key="1">
    <citation type="submission" date="2019-10" db="EMBL/GenBank/DDBJ databases">
        <title>Draft genome sequece of Microseira wollei NIES-4236.</title>
        <authorList>
            <person name="Yamaguchi H."/>
            <person name="Suzuki S."/>
            <person name="Kawachi M."/>
        </authorList>
    </citation>
    <scope>NUCLEOTIDE SEQUENCE</scope>
    <source>
        <strain evidence="2">NIES-4236</strain>
    </source>
</reference>
<dbReference type="InterPro" id="IPR021027">
    <property type="entry name" value="Transposase_put_HTH"/>
</dbReference>
<dbReference type="Pfam" id="PF12323">
    <property type="entry name" value="HTH_OrfB_IS605"/>
    <property type="match status" value="1"/>
</dbReference>
<accession>A0AAV3WIV4</accession>
<dbReference type="Proteomes" id="UP001050975">
    <property type="component" value="Unassembled WGS sequence"/>
</dbReference>
<comment type="caution">
    <text evidence="2">The sequence shown here is derived from an EMBL/GenBank/DDBJ whole genome shotgun (WGS) entry which is preliminary data.</text>
</comment>
<evidence type="ECO:0000313" key="2">
    <source>
        <dbReference type="EMBL" id="GET39654.1"/>
    </source>
</evidence>
<dbReference type="AlphaFoldDB" id="A0AAV3WIV4"/>
<keyword evidence="3" id="KW-1185">Reference proteome</keyword>
<evidence type="ECO:0000313" key="3">
    <source>
        <dbReference type="Proteomes" id="UP001050975"/>
    </source>
</evidence>
<gene>
    <name evidence="2" type="ORF">MiSe_44250</name>
</gene>
<protein>
    <submittedName>
        <fullName evidence="2">Transposase IS605 family protein</fullName>
    </submittedName>
</protein>
<proteinExistence type="predicted"/>
<feature type="domain" description="Transposase putative helix-turn-helix" evidence="1">
    <location>
        <begin position="1"/>
        <end position="47"/>
    </location>
</feature>
<dbReference type="EMBL" id="BLAY01000071">
    <property type="protein sequence ID" value="GET39654.1"/>
    <property type="molecule type" value="Genomic_DNA"/>
</dbReference>
<organism evidence="2 3">
    <name type="scientific">Microseira wollei NIES-4236</name>
    <dbReference type="NCBI Taxonomy" id="2530354"/>
    <lineage>
        <taxon>Bacteria</taxon>
        <taxon>Bacillati</taxon>
        <taxon>Cyanobacteriota</taxon>
        <taxon>Cyanophyceae</taxon>
        <taxon>Oscillatoriophycideae</taxon>
        <taxon>Aerosakkonematales</taxon>
        <taxon>Aerosakkonemataceae</taxon>
        <taxon>Microseira</taxon>
    </lineage>
</organism>
<name>A0AAV3WIV4_9CYAN</name>